<keyword evidence="5" id="KW-0406">Ion transport</keyword>
<dbReference type="GO" id="GO:0030322">
    <property type="term" value="P:stabilization of membrane potential"/>
    <property type="evidence" value="ECO:0007669"/>
    <property type="project" value="TreeGrafter"/>
</dbReference>
<dbReference type="AlphaFoldDB" id="A0A183U4S1"/>
<evidence type="ECO:0000313" key="10">
    <source>
        <dbReference type="EMBL" id="VDM29208.1"/>
    </source>
</evidence>
<dbReference type="EMBL" id="UYWY01004516">
    <property type="protein sequence ID" value="VDM29208.1"/>
    <property type="molecule type" value="Genomic_DNA"/>
</dbReference>
<evidence type="ECO:0000256" key="3">
    <source>
        <dbReference type="ARBA" id="ARBA00022692"/>
    </source>
</evidence>
<reference evidence="10 11" key="2">
    <citation type="submission" date="2018-11" db="EMBL/GenBank/DDBJ databases">
        <authorList>
            <consortium name="Pathogen Informatics"/>
        </authorList>
    </citation>
    <scope>NUCLEOTIDE SEQUENCE [LARGE SCALE GENOMIC DNA]</scope>
</reference>
<feature type="transmembrane region" description="Helical" evidence="8">
    <location>
        <begin position="15"/>
        <end position="35"/>
    </location>
</feature>
<dbReference type="SUPFAM" id="SSF81324">
    <property type="entry name" value="Voltage-gated potassium channels"/>
    <property type="match status" value="1"/>
</dbReference>
<dbReference type="GO" id="GO:0022841">
    <property type="term" value="F:potassium ion leak channel activity"/>
    <property type="evidence" value="ECO:0007669"/>
    <property type="project" value="TreeGrafter"/>
</dbReference>
<dbReference type="PANTHER" id="PTHR11003">
    <property type="entry name" value="POTASSIUM CHANNEL, SUBFAMILY K"/>
    <property type="match status" value="1"/>
</dbReference>
<keyword evidence="7" id="KW-0407">Ion channel</keyword>
<keyword evidence="4 8" id="KW-1133">Transmembrane helix</keyword>
<dbReference type="InterPro" id="IPR013099">
    <property type="entry name" value="K_chnl_dom"/>
</dbReference>
<name>A0A183U4S1_TOXCA</name>
<organism evidence="11 12">
    <name type="scientific">Toxocara canis</name>
    <name type="common">Canine roundworm</name>
    <dbReference type="NCBI Taxonomy" id="6265"/>
    <lineage>
        <taxon>Eukaryota</taxon>
        <taxon>Metazoa</taxon>
        <taxon>Ecdysozoa</taxon>
        <taxon>Nematoda</taxon>
        <taxon>Chromadorea</taxon>
        <taxon>Rhabditida</taxon>
        <taxon>Spirurina</taxon>
        <taxon>Ascaridomorpha</taxon>
        <taxon>Ascaridoidea</taxon>
        <taxon>Toxocaridae</taxon>
        <taxon>Toxocara</taxon>
    </lineage>
</organism>
<dbReference type="GO" id="GO:0015271">
    <property type="term" value="F:outward rectifier potassium channel activity"/>
    <property type="evidence" value="ECO:0007669"/>
    <property type="project" value="TreeGrafter"/>
</dbReference>
<dbReference type="GO" id="GO:0005886">
    <property type="term" value="C:plasma membrane"/>
    <property type="evidence" value="ECO:0007669"/>
    <property type="project" value="TreeGrafter"/>
</dbReference>
<accession>A0A183U4S1</accession>
<keyword evidence="11" id="KW-1185">Reference proteome</keyword>
<dbReference type="Gene3D" id="1.10.287.70">
    <property type="match status" value="1"/>
</dbReference>
<evidence type="ECO:0000313" key="12">
    <source>
        <dbReference type="WBParaSite" id="TCNE_0000349101-mRNA-1"/>
    </source>
</evidence>
<evidence type="ECO:0000256" key="4">
    <source>
        <dbReference type="ARBA" id="ARBA00022989"/>
    </source>
</evidence>
<evidence type="ECO:0000256" key="5">
    <source>
        <dbReference type="ARBA" id="ARBA00023065"/>
    </source>
</evidence>
<evidence type="ECO:0000256" key="8">
    <source>
        <dbReference type="SAM" id="Phobius"/>
    </source>
</evidence>
<dbReference type="WBParaSite" id="TCNE_0000349101-mRNA-1">
    <property type="protein sequence ID" value="TCNE_0000349101-mRNA-1"/>
    <property type="gene ID" value="TCNE_0000349101"/>
</dbReference>
<keyword evidence="3 8" id="KW-0812">Transmembrane</keyword>
<sequence length="75" mass="7959">MNTGYGHIVPRTNEGRVACLMYALLGIPLILVTIADMGRFLSVLQSAENTVHAQCSCIQDGSQAPPVHERPGAPA</sequence>
<dbReference type="PANTHER" id="PTHR11003:SF107">
    <property type="entry name" value="POTASSIUM CHANNEL DOMAIN-CONTAINING PROTEIN"/>
    <property type="match status" value="1"/>
</dbReference>
<gene>
    <name evidence="10" type="ORF">TCNE_LOCUS3491</name>
</gene>
<evidence type="ECO:0000256" key="2">
    <source>
        <dbReference type="ARBA" id="ARBA00022448"/>
    </source>
</evidence>
<evidence type="ECO:0000259" key="9">
    <source>
        <dbReference type="Pfam" id="PF07885"/>
    </source>
</evidence>
<keyword evidence="6 8" id="KW-0472">Membrane</keyword>
<dbReference type="InterPro" id="IPR003280">
    <property type="entry name" value="2pore_dom_K_chnl"/>
</dbReference>
<evidence type="ECO:0000256" key="1">
    <source>
        <dbReference type="ARBA" id="ARBA00004141"/>
    </source>
</evidence>
<evidence type="ECO:0000256" key="6">
    <source>
        <dbReference type="ARBA" id="ARBA00023136"/>
    </source>
</evidence>
<evidence type="ECO:0000313" key="11">
    <source>
        <dbReference type="Proteomes" id="UP000050794"/>
    </source>
</evidence>
<feature type="domain" description="Potassium channel" evidence="9">
    <location>
        <begin position="3"/>
        <end position="42"/>
    </location>
</feature>
<comment type="subcellular location">
    <subcellularLocation>
        <location evidence="1">Membrane</location>
        <topology evidence="1">Multi-pass membrane protein</topology>
    </subcellularLocation>
</comment>
<proteinExistence type="predicted"/>
<reference evidence="12" key="1">
    <citation type="submission" date="2016-06" db="UniProtKB">
        <authorList>
            <consortium name="WormBaseParasite"/>
        </authorList>
    </citation>
    <scope>IDENTIFICATION</scope>
</reference>
<evidence type="ECO:0000256" key="7">
    <source>
        <dbReference type="ARBA" id="ARBA00023303"/>
    </source>
</evidence>
<dbReference type="Pfam" id="PF07885">
    <property type="entry name" value="Ion_trans_2"/>
    <property type="match status" value="1"/>
</dbReference>
<dbReference type="Proteomes" id="UP000050794">
    <property type="component" value="Unassembled WGS sequence"/>
</dbReference>
<keyword evidence="2" id="KW-0813">Transport</keyword>
<protein>
    <submittedName>
        <fullName evidence="12">Ion_trans_2 domain-containing protein</fullName>
    </submittedName>
</protein>